<comment type="caution">
    <text evidence="2">The sequence shown here is derived from an EMBL/GenBank/DDBJ whole genome shotgun (WGS) entry which is preliminary data.</text>
</comment>
<protein>
    <submittedName>
        <fullName evidence="2">Uncharacterized protein</fullName>
    </submittedName>
</protein>
<evidence type="ECO:0000313" key="3">
    <source>
        <dbReference type="Proteomes" id="UP001054837"/>
    </source>
</evidence>
<accession>A0AAV4S6F3</accession>
<feature type="region of interest" description="Disordered" evidence="1">
    <location>
        <begin position="118"/>
        <end position="149"/>
    </location>
</feature>
<sequence>MVTGVNRCVVRIHSETSLAEPRSLNFETHRVVFRAAPNLQRNKKEAFKRISKKGSEGDRRPQEFLFWERRRDEPCDPSGVSSSRSSPSARFHSRCLFKERKLPELFCAQSPGGHFSGEIKWAKQTPNNNSLNKKKKHEDLKSLTTTSGQERKSYLHDLAPSRQMRRVRVPVTSSVVPTLSCTARASMKADGRSALVANRQQSPMPLKKVSVPTL</sequence>
<gene>
    <name evidence="2" type="ORF">CDAR_497521</name>
</gene>
<organism evidence="2 3">
    <name type="scientific">Caerostris darwini</name>
    <dbReference type="NCBI Taxonomy" id="1538125"/>
    <lineage>
        <taxon>Eukaryota</taxon>
        <taxon>Metazoa</taxon>
        <taxon>Ecdysozoa</taxon>
        <taxon>Arthropoda</taxon>
        <taxon>Chelicerata</taxon>
        <taxon>Arachnida</taxon>
        <taxon>Araneae</taxon>
        <taxon>Araneomorphae</taxon>
        <taxon>Entelegynae</taxon>
        <taxon>Araneoidea</taxon>
        <taxon>Araneidae</taxon>
        <taxon>Caerostris</taxon>
    </lineage>
</organism>
<dbReference type="AlphaFoldDB" id="A0AAV4S6F3"/>
<dbReference type="EMBL" id="BPLQ01007064">
    <property type="protein sequence ID" value="GIY27588.1"/>
    <property type="molecule type" value="Genomic_DNA"/>
</dbReference>
<keyword evidence="3" id="KW-1185">Reference proteome</keyword>
<evidence type="ECO:0000256" key="1">
    <source>
        <dbReference type="SAM" id="MobiDB-lite"/>
    </source>
</evidence>
<name>A0AAV4S6F3_9ARAC</name>
<proteinExistence type="predicted"/>
<dbReference type="Proteomes" id="UP001054837">
    <property type="component" value="Unassembled WGS sequence"/>
</dbReference>
<evidence type="ECO:0000313" key="2">
    <source>
        <dbReference type="EMBL" id="GIY27588.1"/>
    </source>
</evidence>
<reference evidence="2 3" key="1">
    <citation type="submission" date="2021-06" db="EMBL/GenBank/DDBJ databases">
        <title>Caerostris darwini draft genome.</title>
        <authorList>
            <person name="Kono N."/>
            <person name="Arakawa K."/>
        </authorList>
    </citation>
    <scope>NUCLEOTIDE SEQUENCE [LARGE SCALE GENOMIC DNA]</scope>
</reference>